<proteinExistence type="predicted"/>
<dbReference type="VEuPathDB" id="TriTrypDB:ECC02_006826"/>
<dbReference type="AlphaFoldDB" id="A0A2V2XAH0"/>
<dbReference type="EMBL" id="PRFC01000016">
    <property type="protein sequence ID" value="PWV17837.1"/>
    <property type="molecule type" value="Genomic_DNA"/>
</dbReference>
<dbReference type="VEuPathDB" id="TriTrypDB:TCDM_10218"/>
<dbReference type="Proteomes" id="UP000246078">
    <property type="component" value="Unassembled WGS sequence"/>
</dbReference>
<dbReference type="VEuPathDB" id="TriTrypDB:C4B63_1g468"/>
<sequence>MGSYSACLTDFRASATERNSGCTTTCGAAMLGYALPETTRLNWSTTRQRPGTQIFLYCVDDLPRRMDNIYSASALMCADEHILVASGAGIHACAAAMQPALSRITTWAAEHNLKINDDKSEAALFHTSSHTRSDKEMVDLHPGNRNLRIQSRPVRLLDTTFDRLLNSGPHASTAAKQTTPRRYQLRPVARAGAFHHNTQSFSIGYGHGVSLYSGEAIVPCLAPTYLHNTELLYRNSCKTHLGISAPTEDTSF</sequence>
<comment type="caution">
    <text evidence="1">The sequence shown here is derived from an EMBL/GenBank/DDBJ whole genome shotgun (WGS) entry which is preliminary data.</text>
</comment>
<dbReference type="VEuPathDB" id="TriTrypDB:Tc_MARK_3868"/>
<protein>
    <submittedName>
        <fullName evidence="1">Uncharacterized protein</fullName>
    </submittedName>
</protein>
<name>A0A2V2XAH0_TRYCR</name>
<dbReference type="VEuPathDB" id="TriTrypDB:TcCL_ESM11829"/>
<dbReference type="VEuPathDB" id="TriTrypDB:TCSYLVIO_008445"/>
<reference evidence="1 2" key="1">
    <citation type="journal article" date="2018" name="Microb. Genom.">
        <title>Expanding an expanded genome: long-read sequencing of Trypanosoma cruzi.</title>
        <authorList>
            <person name="Berna L."/>
            <person name="Rodriguez M."/>
            <person name="Chiribao M.L."/>
            <person name="Parodi-Talice A."/>
            <person name="Pita S."/>
            <person name="Rijo G."/>
            <person name="Alvarez-Valin F."/>
            <person name="Robello C."/>
        </authorList>
    </citation>
    <scope>NUCLEOTIDE SEQUENCE [LARGE SCALE GENOMIC DNA]</scope>
    <source>
        <strain evidence="1 2">TCC</strain>
    </source>
</reference>
<gene>
    <name evidence="1" type="ORF">C3747_16g378</name>
</gene>
<dbReference type="VEuPathDB" id="TriTrypDB:TcYC6_0038060"/>
<dbReference type="VEuPathDB" id="TriTrypDB:C3747_16g378"/>
<evidence type="ECO:0000313" key="1">
    <source>
        <dbReference type="EMBL" id="PWV17837.1"/>
    </source>
</evidence>
<dbReference type="VEuPathDB" id="TriTrypDB:TcBrA4_0111030"/>
<evidence type="ECO:0000313" key="2">
    <source>
        <dbReference type="Proteomes" id="UP000246078"/>
    </source>
</evidence>
<organism evidence="1 2">
    <name type="scientific">Trypanosoma cruzi</name>
    <dbReference type="NCBI Taxonomy" id="5693"/>
    <lineage>
        <taxon>Eukaryota</taxon>
        <taxon>Discoba</taxon>
        <taxon>Euglenozoa</taxon>
        <taxon>Kinetoplastea</taxon>
        <taxon>Metakinetoplastina</taxon>
        <taxon>Trypanosomatida</taxon>
        <taxon>Trypanosomatidae</taxon>
        <taxon>Trypanosoma</taxon>
        <taxon>Schizotrypanum</taxon>
    </lineage>
</organism>
<dbReference type="VEuPathDB" id="TriTrypDB:TcG_09100"/>
<accession>A0A2V2XAH0</accession>